<dbReference type="Pfam" id="PF23571">
    <property type="entry name" value="GH3_M"/>
    <property type="match status" value="1"/>
</dbReference>
<dbReference type="InterPro" id="IPR004993">
    <property type="entry name" value="GH3"/>
</dbReference>
<reference evidence="4" key="1">
    <citation type="submission" date="2016-11" db="EMBL/GenBank/DDBJ databases">
        <authorList>
            <person name="Varghese N."/>
            <person name="Submissions S."/>
        </authorList>
    </citation>
    <scope>NUCLEOTIDE SEQUENCE [LARGE SCALE GENOMIC DNA]</scope>
    <source>
        <strain evidence="4">DSM 26134</strain>
    </source>
</reference>
<feature type="domain" description="GH3 middle" evidence="1">
    <location>
        <begin position="300"/>
        <end position="374"/>
    </location>
</feature>
<accession>A0A1M6JJ96</accession>
<dbReference type="STRING" id="156994.SAMN04488028_101217"/>
<dbReference type="Pfam" id="PF03321">
    <property type="entry name" value="GH3"/>
    <property type="match status" value="1"/>
</dbReference>
<evidence type="ECO:0000259" key="1">
    <source>
        <dbReference type="Pfam" id="PF23571"/>
    </source>
</evidence>
<evidence type="ECO:0000313" key="3">
    <source>
        <dbReference type="EMBL" id="SHJ46798.1"/>
    </source>
</evidence>
<gene>
    <name evidence="3" type="ORF">SAMN04488028_101217</name>
</gene>
<dbReference type="EMBL" id="FRAA01000001">
    <property type="protein sequence ID" value="SHJ46798.1"/>
    <property type="molecule type" value="Genomic_DNA"/>
</dbReference>
<name>A0A1M6JJ96_REIAG</name>
<dbReference type="InterPro" id="IPR055377">
    <property type="entry name" value="GH3_M"/>
</dbReference>
<proteinExistence type="predicted"/>
<evidence type="ECO:0000259" key="2">
    <source>
        <dbReference type="Pfam" id="PF23572"/>
    </source>
</evidence>
<organism evidence="3 4">
    <name type="scientific">Reichenbachiella agariperforans</name>
    <dbReference type="NCBI Taxonomy" id="156994"/>
    <lineage>
        <taxon>Bacteria</taxon>
        <taxon>Pseudomonadati</taxon>
        <taxon>Bacteroidota</taxon>
        <taxon>Cytophagia</taxon>
        <taxon>Cytophagales</taxon>
        <taxon>Reichenbachiellaceae</taxon>
        <taxon>Reichenbachiella</taxon>
    </lineage>
</organism>
<keyword evidence="4" id="KW-1185">Reference proteome</keyword>
<feature type="domain" description="GH3 C-terminal" evidence="2">
    <location>
        <begin position="393"/>
        <end position="497"/>
    </location>
</feature>
<dbReference type="AlphaFoldDB" id="A0A1M6JJ96"/>
<protein>
    <submittedName>
        <fullName evidence="3">GH3 auxin-responsive promoter</fullName>
    </submittedName>
</protein>
<dbReference type="PANTHER" id="PTHR31901">
    <property type="entry name" value="GH3 DOMAIN-CONTAINING PROTEIN"/>
    <property type="match status" value="1"/>
</dbReference>
<dbReference type="GO" id="GO:0005737">
    <property type="term" value="C:cytoplasm"/>
    <property type="evidence" value="ECO:0007669"/>
    <property type="project" value="TreeGrafter"/>
</dbReference>
<dbReference type="GO" id="GO:0016881">
    <property type="term" value="F:acid-amino acid ligase activity"/>
    <property type="evidence" value="ECO:0007669"/>
    <property type="project" value="TreeGrafter"/>
</dbReference>
<sequence>MSLIGTLIKNGIELNQKLTFQTGKSAAELQEEELRKLMHKAKDTAFGKYYGFTTLLEAEDLIAVYQQTVPIYDYHQMHEDWWGQQQKYPDITWPGKPDFFALSSGTTGKSSKRIPITSDFIQSMRDVGTSMVKAIPNFDFPEHLFESEILMLSSSADLKRHEEGHLEGEISGINVSNFPDWYGMFYRPGKEIAAISDWDERIGRIAEEAPNWNIGVIAGIPSWVLLMLQTVIRKHGLKHIHEIWPNLTVYASGGVAFETYRKDFEAISGQPITIMDTYLASEGFFSYTARPGAMDMELALSHGYFYEFVPFGAGGVNEYGELLEKPVSHTLDEVELDQDYVLIVSSCAGAWRYVIGDTIKFTSLDPIEIKITGRTKFFLNVVGSQLSEEKMDEAILSVSSSMNVRVNEYAVGAIKNESGDYIHQWVIVTDQNVEALQFANQLDEKLKDANKNYAVARSKALSGINVKVINKELYYDYLEITKQKGGQLKTPKVMSEEKMQSMIQFVESKLTVPSL</sequence>
<dbReference type="Pfam" id="PF23572">
    <property type="entry name" value="GH3_C"/>
    <property type="match status" value="1"/>
</dbReference>
<dbReference type="Proteomes" id="UP000184474">
    <property type="component" value="Unassembled WGS sequence"/>
</dbReference>
<dbReference type="RefSeq" id="WP_073118632.1">
    <property type="nucleotide sequence ID" value="NZ_FRAA01000001.1"/>
</dbReference>
<evidence type="ECO:0000313" key="4">
    <source>
        <dbReference type="Proteomes" id="UP000184474"/>
    </source>
</evidence>
<dbReference type="PANTHER" id="PTHR31901:SF9">
    <property type="entry name" value="GH3 DOMAIN-CONTAINING PROTEIN"/>
    <property type="match status" value="1"/>
</dbReference>
<dbReference type="InterPro" id="IPR055378">
    <property type="entry name" value="GH3_C"/>
</dbReference>